<dbReference type="PANTHER" id="PTHR24192:SF3">
    <property type="entry name" value="ANKYRIN REPEAT DOMAIN 40"/>
    <property type="match status" value="1"/>
</dbReference>
<gene>
    <name evidence="2" type="ORF">LOD99_2457</name>
</gene>
<dbReference type="EMBL" id="JAKMXF010000210">
    <property type="protein sequence ID" value="KAI6655168.1"/>
    <property type="molecule type" value="Genomic_DNA"/>
</dbReference>
<dbReference type="PANTHER" id="PTHR24192">
    <property type="entry name" value="ANKYRIN REPEAT DOMAIN 40"/>
    <property type="match status" value="1"/>
</dbReference>
<dbReference type="AlphaFoldDB" id="A0AAV7K1Q9"/>
<dbReference type="SMART" id="SM00248">
    <property type="entry name" value="ANK"/>
    <property type="match status" value="2"/>
</dbReference>
<dbReference type="PROSITE" id="PS50297">
    <property type="entry name" value="ANK_REP_REGION"/>
    <property type="match status" value="1"/>
</dbReference>
<dbReference type="SUPFAM" id="SSF48403">
    <property type="entry name" value="Ankyrin repeat"/>
    <property type="match status" value="1"/>
</dbReference>
<feature type="repeat" description="ANK" evidence="1">
    <location>
        <begin position="44"/>
        <end position="76"/>
    </location>
</feature>
<evidence type="ECO:0000256" key="1">
    <source>
        <dbReference type="PROSITE-ProRule" id="PRU00023"/>
    </source>
</evidence>
<dbReference type="InterPro" id="IPR036770">
    <property type="entry name" value="Ankyrin_rpt-contain_sf"/>
</dbReference>
<organism evidence="2 3">
    <name type="scientific">Oopsacas minuta</name>
    <dbReference type="NCBI Taxonomy" id="111878"/>
    <lineage>
        <taxon>Eukaryota</taxon>
        <taxon>Metazoa</taxon>
        <taxon>Porifera</taxon>
        <taxon>Hexactinellida</taxon>
        <taxon>Hexasterophora</taxon>
        <taxon>Lyssacinosida</taxon>
        <taxon>Leucopsacidae</taxon>
        <taxon>Oopsacas</taxon>
    </lineage>
</organism>
<protein>
    <submittedName>
        <fullName evidence="2">Ankyrin repeat domain 40</fullName>
    </submittedName>
</protein>
<keyword evidence="1" id="KW-0040">ANK repeat</keyword>
<proteinExistence type="predicted"/>
<evidence type="ECO:0000313" key="2">
    <source>
        <dbReference type="EMBL" id="KAI6655168.1"/>
    </source>
</evidence>
<dbReference type="PROSITE" id="PS50088">
    <property type="entry name" value="ANK_REPEAT"/>
    <property type="match status" value="1"/>
</dbReference>
<keyword evidence="3" id="KW-1185">Reference proteome</keyword>
<reference evidence="2 3" key="1">
    <citation type="journal article" date="2023" name="BMC Biol.">
        <title>The compact genome of the sponge Oopsacas minuta (Hexactinellida) is lacking key metazoan core genes.</title>
        <authorList>
            <person name="Santini S."/>
            <person name="Schenkelaars Q."/>
            <person name="Jourda C."/>
            <person name="Duchesne M."/>
            <person name="Belahbib H."/>
            <person name="Rocher C."/>
            <person name="Selva M."/>
            <person name="Riesgo A."/>
            <person name="Vervoort M."/>
            <person name="Leys S.P."/>
            <person name="Kodjabachian L."/>
            <person name="Le Bivic A."/>
            <person name="Borchiellini C."/>
            <person name="Claverie J.M."/>
            <person name="Renard E."/>
        </authorList>
    </citation>
    <scope>NUCLEOTIDE SEQUENCE [LARGE SCALE GENOMIC DNA]</scope>
    <source>
        <strain evidence="2">SPO-2</strain>
    </source>
</reference>
<name>A0AAV7K1Q9_9METZ</name>
<dbReference type="InterPro" id="IPR039195">
    <property type="entry name" value="ANKRD40"/>
</dbReference>
<sequence>MRCGGYNNGIAGERLHEVCYLGDLNAVKKVIETGVDINVANKVNKWTPLHWAVSQSNFPLVEYLIGEGADRNMENDKGQTPVQLSTSQEIDNLLKSENGVIEENATKTSEFSKVNIREKHGFVPNFIEYPHITYPGREDDHLNESVLIQSREIYVKVRIAENEETDFIELDIDVEGISFEEFRFILCQELQINTKQQSVKKIRKLPNTIVRNEKDIKRLKEGTEVELILIDNQV</sequence>
<accession>A0AAV7K1Q9</accession>
<dbReference type="Pfam" id="PF12796">
    <property type="entry name" value="Ank_2"/>
    <property type="match status" value="1"/>
</dbReference>
<dbReference type="Proteomes" id="UP001165289">
    <property type="component" value="Unassembled WGS sequence"/>
</dbReference>
<evidence type="ECO:0000313" key="3">
    <source>
        <dbReference type="Proteomes" id="UP001165289"/>
    </source>
</evidence>
<dbReference type="InterPro" id="IPR002110">
    <property type="entry name" value="Ankyrin_rpt"/>
</dbReference>
<comment type="caution">
    <text evidence="2">The sequence shown here is derived from an EMBL/GenBank/DDBJ whole genome shotgun (WGS) entry which is preliminary data.</text>
</comment>
<dbReference type="Gene3D" id="1.25.40.20">
    <property type="entry name" value="Ankyrin repeat-containing domain"/>
    <property type="match status" value="1"/>
</dbReference>